<comment type="similarity">
    <text evidence="2">Belongs to the EamA transporter family.</text>
</comment>
<keyword evidence="5 7" id="KW-0472">Membrane</keyword>
<keyword evidence="3 7" id="KW-0812">Transmembrane</keyword>
<dbReference type="Pfam" id="PF00892">
    <property type="entry name" value="EamA"/>
    <property type="match status" value="2"/>
</dbReference>
<protein>
    <submittedName>
        <fullName evidence="9">Transporter</fullName>
    </submittedName>
</protein>
<feature type="transmembrane region" description="Helical" evidence="7">
    <location>
        <begin position="106"/>
        <end position="124"/>
    </location>
</feature>
<reference evidence="9" key="2">
    <citation type="submission" date="2023-01" db="EMBL/GenBank/DDBJ databases">
        <title>Draft genome sequence of Litoribrevibacter albus strain NBRC 110071.</title>
        <authorList>
            <person name="Sun Q."/>
            <person name="Mori K."/>
        </authorList>
    </citation>
    <scope>NUCLEOTIDE SEQUENCE</scope>
    <source>
        <strain evidence="9">NBRC 110071</strain>
    </source>
</reference>
<dbReference type="RefSeq" id="WP_284382756.1">
    <property type="nucleotide sequence ID" value="NZ_BSNM01000016.1"/>
</dbReference>
<evidence type="ECO:0000256" key="1">
    <source>
        <dbReference type="ARBA" id="ARBA00004141"/>
    </source>
</evidence>
<evidence type="ECO:0000256" key="4">
    <source>
        <dbReference type="ARBA" id="ARBA00022989"/>
    </source>
</evidence>
<dbReference type="PANTHER" id="PTHR32322:SF2">
    <property type="entry name" value="EAMA DOMAIN-CONTAINING PROTEIN"/>
    <property type="match status" value="1"/>
</dbReference>
<feature type="transmembrane region" description="Helical" evidence="7">
    <location>
        <begin position="76"/>
        <end position="94"/>
    </location>
</feature>
<dbReference type="InterPro" id="IPR000620">
    <property type="entry name" value="EamA_dom"/>
</dbReference>
<evidence type="ECO:0000313" key="10">
    <source>
        <dbReference type="Proteomes" id="UP001161389"/>
    </source>
</evidence>
<feature type="transmembrane region" description="Helical" evidence="7">
    <location>
        <begin position="136"/>
        <end position="154"/>
    </location>
</feature>
<evidence type="ECO:0000256" key="2">
    <source>
        <dbReference type="ARBA" id="ARBA00007362"/>
    </source>
</evidence>
<evidence type="ECO:0000259" key="8">
    <source>
        <dbReference type="Pfam" id="PF00892"/>
    </source>
</evidence>
<feature type="transmembrane region" description="Helical" evidence="7">
    <location>
        <begin position="52"/>
        <end position="70"/>
    </location>
</feature>
<dbReference type="PANTHER" id="PTHR32322">
    <property type="entry name" value="INNER MEMBRANE TRANSPORTER"/>
    <property type="match status" value="1"/>
</dbReference>
<comment type="subcellular location">
    <subcellularLocation>
        <location evidence="1">Membrane</location>
        <topology evidence="1">Multi-pass membrane protein</topology>
    </subcellularLocation>
</comment>
<dbReference type="EMBL" id="BSNM01000016">
    <property type="protein sequence ID" value="GLQ32677.1"/>
    <property type="molecule type" value="Genomic_DNA"/>
</dbReference>
<feature type="transmembrane region" description="Helical" evidence="7">
    <location>
        <begin position="302"/>
        <end position="319"/>
    </location>
</feature>
<organism evidence="9 10">
    <name type="scientific">Litoribrevibacter albus</name>
    <dbReference type="NCBI Taxonomy" id="1473156"/>
    <lineage>
        <taxon>Bacteria</taxon>
        <taxon>Pseudomonadati</taxon>
        <taxon>Pseudomonadota</taxon>
        <taxon>Gammaproteobacteria</taxon>
        <taxon>Oceanospirillales</taxon>
        <taxon>Oceanospirillaceae</taxon>
        <taxon>Litoribrevibacter</taxon>
    </lineage>
</organism>
<feature type="domain" description="EamA" evidence="8">
    <location>
        <begin position="46"/>
        <end position="172"/>
    </location>
</feature>
<feature type="transmembrane region" description="Helical" evidence="7">
    <location>
        <begin position="278"/>
        <end position="296"/>
    </location>
</feature>
<name>A0AA37SB54_9GAMM</name>
<sequence length="322" mass="34513">MDLLTRPTLSTASSSRERALTHKDAGTIKMRRMAEHAINIDAPNYKGIAKGFVAVVLFSLTVPMTKIALTGFSPEAIAAVRVLLAGVFSLFLIGKLSSRLPTLRETGGLLVAGLGICIGFPYGISVALQQTSAVEMGVALSALPLLTAILAVFVAKERHNVGFWISAFAGFALLSHYFTNGLSVDLPASLLLTLASASFGYAIGGHVAKTLGGWQTICWMMILYLPVSGLIFGYYAMDGFSWNLEAGLALIYLALISQWLGFHFWYDGMAQAGIGRISQLQLLQPFLTLIFAALLLGEALELSQLTYVLLIAAAVFGALKFR</sequence>
<proteinExistence type="inferred from homology"/>
<feature type="transmembrane region" description="Helical" evidence="7">
    <location>
        <begin position="216"/>
        <end position="237"/>
    </location>
</feature>
<keyword evidence="10" id="KW-1185">Reference proteome</keyword>
<feature type="region of interest" description="Disordered" evidence="6">
    <location>
        <begin position="1"/>
        <end position="21"/>
    </location>
</feature>
<evidence type="ECO:0000256" key="5">
    <source>
        <dbReference type="ARBA" id="ARBA00023136"/>
    </source>
</evidence>
<feature type="transmembrane region" description="Helical" evidence="7">
    <location>
        <begin position="184"/>
        <end position="204"/>
    </location>
</feature>
<evidence type="ECO:0000256" key="6">
    <source>
        <dbReference type="SAM" id="MobiDB-lite"/>
    </source>
</evidence>
<feature type="transmembrane region" description="Helical" evidence="7">
    <location>
        <begin position="249"/>
        <end position="266"/>
    </location>
</feature>
<dbReference type="InterPro" id="IPR037185">
    <property type="entry name" value="EmrE-like"/>
</dbReference>
<keyword evidence="4 7" id="KW-1133">Transmembrane helix</keyword>
<dbReference type="InterPro" id="IPR050638">
    <property type="entry name" value="AA-Vitamin_Transporters"/>
</dbReference>
<evidence type="ECO:0000256" key="3">
    <source>
        <dbReference type="ARBA" id="ARBA00022692"/>
    </source>
</evidence>
<feature type="transmembrane region" description="Helical" evidence="7">
    <location>
        <begin position="161"/>
        <end position="178"/>
    </location>
</feature>
<accession>A0AA37SB54</accession>
<comment type="caution">
    <text evidence="9">The sequence shown here is derived from an EMBL/GenBank/DDBJ whole genome shotgun (WGS) entry which is preliminary data.</text>
</comment>
<evidence type="ECO:0000313" key="9">
    <source>
        <dbReference type="EMBL" id="GLQ32677.1"/>
    </source>
</evidence>
<dbReference type="Proteomes" id="UP001161389">
    <property type="component" value="Unassembled WGS sequence"/>
</dbReference>
<feature type="domain" description="EamA" evidence="8">
    <location>
        <begin position="191"/>
        <end position="317"/>
    </location>
</feature>
<gene>
    <name evidence="9" type="ORF">GCM10007876_31560</name>
</gene>
<dbReference type="AlphaFoldDB" id="A0AA37SB54"/>
<reference evidence="9" key="1">
    <citation type="journal article" date="2014" name="Int. J. Syst. Evol. Microbiol.">
        <title>Complete genome sequence of Corynebacterium casei LMG S-19264T (=DSM 44701T), isolated from a smear-ripened cheese.</title>
        <authorList>
            <consortium name="US DOE Joint Genome Institute (JGI-PGF)"/>
            <person name="Walter F."/>
            <person name="Albersmeier A."/>
            <person name="Kalinowski J."/>
            <person name="Ruckert C."/>
        </authorList>
    </citation>
    <scope>NUCLEOTIDE SEQUENCE</scope>
    <source>
        <strain evidence="9">NBRC 110071</strain>
    </source>
</reference>
<dbReference type="SUPFAM" id="SSF103481">
    <property type="entry name" value="Multidrug resistance efflux transporter EmrE"/>
    <property type="match status" value="2"/>
</dbReference>
<evidence type="ECO:0000256" key="7">
    <source>
        <dbReference type="SAM" id="Phobius"/>
    </source>
</evidence>
<dbReference type="GO" id="GO:0016020">
    <property type="term" value="C:membrane"/>
    <property type="evidence" value="ECO:0007669"/>
    <property type="project" value="UniProtKB-SubCell"/>
</dbReference>